<dbReference type="EC" id="1.3.1.98" evidence="5"/>
<dbReference type="GO" id="GO:0008762">
    <property type="term" value="F:UDP-N-acetylmuramate dehydrogenase activity"/>
    <property type="evidence" value="ECO:0007669"/>
    <property type="project" value="UniProtKB-EC"/>
</dbReference>
<keyword evidence="6" id="KW-0963">Cytoplasm</keyword>
<comment type="catalytic activity">
    <reaction evidence="16">
        <text>UDP-N-acetyl-alpha-D-muramate + NADP(+) = UDP-N-acetyl-3-O-(1-carboxyvinyl)-alpha-D-glucosamine + NADPH + H(+)</text>
        <dbReference type="Rhea" id="RHEA:12248"/>
        <dbReference type="ChEBI" id="CHEBI:15378"/>
        <dbReference type="ChEBI" id="CHEBI:57783"/>
        <dbReference type="ChEBI" id="CHEBI:58349"/>
        <dbReference type="ChEBI" id="CHEBI:68483"/>
        <dbReference type="ChEBI" id="CHEBI:70757"/>
        <dbReference type="EC" id="1.3.1.98"/>
    </reaction>
</comment>
<dbReference type="EMBL" id="AMCI01005539">
    <property type="protein sequence ID" value="EJW95933.1"/>
    <property type="molecule type" value="Genomic_DNA"/>
</dbReference>
<comment type="function">
    <text evidence="2">Cell wall formation.</text>
</comment>
<evidence type="ECO:0000256" key="11">
    <source>
        <dbReference type="ARBA" id="ARBA00022960"/>
    </source>
</evidence>
<evidence type="ECO:0000256" key="1">
    <source>
        <dbReference type="ARBA" id="ARBA00001974"/>
    </source>
</evidence>
<evidence type="ECO:0000313" key="18">
    <source>
        <dbReference type="EMBL" id="EJW95933.1"/>
    </source>
</evidence>
<dbReference type="GO" id="GO:0005829">
    <property type="term" value="C:cytosol"/>
    <property type="evidence" value="ECO:0007669"/>
    <property type="project" value="TreeGrafter"/>
</dbReference>
<sequence length="333" mass="37100">MYSLLHHNTFGIDAWCRDFKEYNSVEELRELLPELRADRWLHIGSGSNLLFVNDFKGTILHSGIRGIEEVRRDGLTVWVRAGAGCVWDDFVATCLERGYYGLENLSYIPGEVGASAVQNVGAYGVEAGNLIDSVETLEVATGEMRTFTQQECAYAYRSSVFKHQLKGQYIVTAVVYRLSLCFVPDLEYAAIHRELQARGIQAEQVTPKLLRNLIIEVRQSKLPDPDEVGSAGSFFMNPVISHEQFVALQSRYPQVPHYPMGDGVKVPAGWLIEQCGWKGRSLGPAGVYSKQALVLVNLGGAAGEDVVKLSEAVQQDVYEKFGIRIHPEVNFIE</sequence>
<dbReference type="InterPro" id="IPR011601">
    <property type="entry name" value="MurB_C"/>
</dbReference>
<keyword evidence="7" id="KW-0132">Cell division</keyword>
<dbReference type="Gene3D" id="3.30.465.10">
    <property type="match status" value="1"/>
</dbReference>
<gene>
    <name evidence="18" type="ORF">EVA_15958</name>
</gene>
<dbReference type="Gene3D" id="3.30.43.10">
    <property type="entry name" value="Uridine Diphospho-n-acetylenolpyruvylglucosamine Reductase, domain 2"/>
    <property type="match status" value="1"/>
</dbReference>
<name>J9FN99_9ZZZZ</name>
<evidence type="ECO:0000256" key="14">
    <source>
        <dbReference type="ARBA" id="ARBA00023306"/>
    </source>
</evidence>
<evidence type="ECO:0000256" key="8">
    <source>
        <dbReference type="ARBA" id="ARBA00022630"/>
    </source>
</evidence>
<organism evidence="18">
    <name type="scientific">gut metagenome</name>
    <dbReference type="NCBI Taxonomy" id="749906"/>
    <lineage>
        <taxon>unclassified sequences</taxon>
        <taxon>metagenomes</taxon>
        <taxon>organismal metagenomes</taxon>
    </lineage>
</organism>
<dbReference type="GO" id="GO:0051301">
    <property type="term" value="P:cell division"/>
    <property type="evidence" value="ECO:0007669"/>
    <property type="project" value="UniProtKB-KW"/>
</dbReference>
<dbReference type="SUPFAM" id="SSF56194">
    <property type="entry name" value="Uridine diphospho-N-Acetylenolpyruvylglucosamine reductase, MurB, C-terminal domain"/>
    <property type="match status" value="1"/>
</dbReference>
<evidence type="ECO:0000256" key="15">
    <source>
        <dbReference type="ARBA" id="ARBA00023316"/>
    </source>
</evidence>
<dbReference type="Gene3D" id="3.90.78.10">
    <property type="entry name" value="UDP-N-acetylenolpyruvoylglucosamine reductase, C-terminal domain"/>
    <property type="match status" value="1"/>
</dbReference>
<evidence type="ECO:0000256" key="12">
    <source>
        <dbReference type="ARBA" id="ARBA00022984"/>
    </source>
</evidence>
<dbReference type="GO" id="GO:0071555">
    <property type="term" value="P:cell wall organization"/>
    <property type="evidence" value="ECO:0007669"/>
    <property type="project" value="UniProtKB-KW"/>
</dbReference>
<evidence type="ECO:0000256" key="16">
    <source>
        <dbReference type="ARBA" id="ARBA00048914"/>
    </source>
</evidence>
<evidence type="ECO:0000256" key="2">
    <source>
        <dbReference type="ARBA" id="ARBA00003921"/>
    </source>
</evidence>
<proteinExistence type="inferred from homology"/>
<dbReference type="Pfam" id="PF01565">
    <property type="entry name" value="FAD_binding_4"/>
    <property type="match status" value="1"/>
</dbReference>
<reference evidence="18" key="1">
    <citation type="journal article" date="2012" name="PLoS ONE">
        <title>Gene sets for utilization of primary and secondary nutrition supplies in the distal gut of endangered iberian lynx.</title>
        <authorList>
            <person name="Alcaide M."/>
            <person name="Messina E."/>
            <person name="Richter M."/>
            <person name="Bargiela R."/>
            <person name="Peplies J."/>
            <person name="Huws S.A."/>
            <person name="Newbold C.J."/>
            <person name="Golyshin P.N."/>
            <person name="Simon M.A."/>
            <person name="Lopez G."/>
            <person name="Yakimov M.M."/>
            <person name="Ferrer M."/>
        </authorList>
    </citation>
    <scope>NUCLEOTIDE SEQUENCE</scope>
</reference>
<keyword evidence="14" id="KW-0131">Cell cycle</keyword>
<evidence type="ECO:0000256" key="7">
    <source>
        <dbReference type="ARBA" id="ARBA00022618"/>
    </source>
</evidence>
<dbReference type="InterPro" id="IPR016166">
    <property type="entry name" value="FAD-bd_PCMH"/>
</dbReference>
<dbReference type="PANTHER" id="PTHR21071">
    <property type="entry name" value="UDP-N-ACETYLENOLPYRUVOYLGLUCOSAMINE REDUCTASE"/>
    <property type="match status" value="1"/>
</dbReference>
<comment type="pathway">
    <text evidence="4">Cell wall biogenesis; peptidoglycan biosynthesis.</text>
</comment>
<keyword evidence="9" id="KW-0274">FAD</keyword>
<evidence type="ECO:0000256" key="3">
    <source>
        <dbReference type="ARBA" id="ARBA00004496"/>
    </source>
</evidence>
<dbReference type="NCBIfam" id="TIGR00179">
    <property type="entry name" value="murB"/>
    <property type="match status" value="1"/>
</dbReference>
<evidence type="ECO:0000259" key="17">
    <source>
        <dbReference type="PROSITE" id="PS51387"/>
    </source>
</evidence>
<protein>
    <recommendedName>
        <fullName evidence="5">UDP-N-acetylmuramate dehydrogenase</fullName>
        <ecNumber evidence="5">1.3.1.98</ecNumber>
    </recommendedName>
</protein>
<dbReference type="GO" id="GO:0009252">
    <property type="term" value="P:peptidoglycan biosynthetic process"/>
    <property type="evidence" value="ECO:0007669"/>
    <property type="project" value="UniProtKB-UniPathway"/>
</dbReference>
<dbReference type="SUPFAM" id="SSF56176">
    <property type="entry name" value="FAD-binding/transporter-associated domain-like"/>
    <property type="match status" value="1"/>
</dbReference>
<dbReference type="Pfam" id="PF02873">
    <property type="entry name" value="MurB_C"/>
    <property type="match status" value="1"/>
</dbReference>
<keyword evidence="11" id="KW-0133">Cell shape</keyword>
<evidence type="ECO:0000256" key="5">
    <source>
        <dbReference type="ARBA" id="ARBA00012518"/>
    </source>
</evidence>
<dbReference type="UniPathway" id="UPA00219"/>
<evidence type="ECO:0000256" key="13">
    <source>
        <dbReference type="ARBA" id="ARBA00023002"/>
    </source>
</evidence>
<keyword evidence="13" id="KW-0560">Oxidoreductase</keyword>
<dbReference type="InterPro" id="IPR016169">
    <property type="entry name" value="FAD-bd_PCMH_sub2"/>
</dbReference>
<keyword evidence="10" id="KW-0521">NADP</keyword>
<dbReference type="PANTHER" id="PTHR21071:SF4">
    <property type="entry name" value="UDP-N-ACETYLENOLPYRUVOYLGLUCOSAMINE REDUCTASE"/>
    <property type="match status" value="1"/>
</dbReference>
<dbReference type="InterPro" id="IPR003170">
    <property type="entry name" value="MurB"/>
</dbReference>
<evidence type="ECO:0000256" key="4">
    <source>
        <dbReference type="ARBA" id="ARBA00004752"/>
    </source>
</evidence>
<dbReference type="GO" id="GO:0071949">
    <property type="term" value="F:FAD binding"/>
    <property type="evidence" value="ECO:0007669"/>
    <property type="project" value="InterPro"/>
</dbReference>
<dbReference type="AlphaFoldDB" id="J9FN99"/>
<comment type="caution">
    <text evidence="18">The sequence shown here is derived from an EMBL/GenBank/DDBJ whole genome shotgun (WGS) entry which is preliminary data.</text>
</comment>
<dbReference type="PROSITE" id="PS51387">
    <property type="entry name" value="FAD_PCMH"/>
    <property type="match status" value="1"/>
</dbReference>
<dbReference type="InterPro" id="IPR036318">
    <property type="entry name" value="FAD-bd_PCMH-like_sf"/>
</dbReference>
<dbReference type="InterPro" id="IPR036635">
    <property type="entry name" value="MurB_C_sf"/>
</dbReference>
<keyword evidence="8" id="KW-0285">Flavoprotein</keyword>
<dbReference type="HAMAP" id="MF_00037">
    <property type="entry name" value="MurB"/>
    <property type="match status" value="1"/>
</dbReference>
<dbReference type="InterPro" id="IPR016167">
    <property type="entry name" value="FAD-bd_PCMH_sub1"/>
</dbReference>
<dbReference type="InterPro" id="IPR006094">
    <property type="entry name" value="Oxid_FAD_bind_N"/>
</dbReference>
<evidence type="ECO:0000256" key="10">
    <source>
        <dbReference type="ARBA" id="ARBA00022857"/>
    </source>
</evidence>
<keyword evidence="12" id="KW-0573">Peptidoglycan synthesis</keyword>
<accession>J9FN99</accession>
<feature type="domain" description="FAD-binding PCMH-type" evidence="17">
    <location>
        <begin position="8"/>
        <end position="181"/>
    </location>
</feature>
<dbReference type="GO" id="GO:0008360">
    <property type="term" value="P:regulation of cell shape"/>
    <property type="evidence" value="ECO:0007669"/>
    <property type="project" value="UniProtKB-KW"/>
</dbReference>
<dbReference type="NCBIfam" id="NF000755">
    <property type="entry name" value="PRK00046.1"/>
    <property type="match status" value="1"/>
</dbReference>
<comment type="subcellular location">
    <subcellularLocation>
        <location evidence="3">Cytoplasm</location>
    </subcellularLocation>
</comment>
<keyword evidence="15" id="KW-0961">Cell wall biogenesis/degradation</keyword>
<evidence type="ECO:0000256" key="6">
    <source>
        <dbReference type="ARBA" id="ARBA00022490"/>
    </source>
</evidence>
<comment type="cofactor">
    <cofactor evidence="1">
        <name>FAD</name>
        <dbReference type="ChEBI" id="CHEBI:57692"/>
    </cofactor>
</comment>
<evidence type="ECO:0000256" key="9">
    <source>
        <dbReference type="ARBA" id="ARBA00022827"/>
    </source>
</evidence>